<evidence type="ECO:0000313" key="16">
    <source>
        <dbReference type="Proteomes" id="UP000756921"/>
    </source>
</evidence>
<keyword evidence="8 12" id="KW-0539">Nucleus</keyword>
<dbReference type="InterPro" id="IPR039693">
    <property type="entry name" value="Rtr1/RPAP2"/>
</dbReference>
<evidence type="ECO:0000256" key="13">
    <source>
        <dbReference type="SAM" id="MobiDB-lite"/>
    </source>
</evidence>
<dbReference type="GO" id="GO:0005634">
    <property type="term" value="C:nucleus"/>
    <property type="evidence" value="ECO:0007669"/>
    <property type="project" value="UniProtKB-SubCell"/>
</dbReference>
<feature type="domain" description="RTR1-type" evidence="14">
    <location>
        <begin position="89"/>
        <end position="175"/>
    </location>
</feature>
<evidence type="ECO:0000256" key="11">
    <source>
        <dbReference type="PROSITE-ProRule" id="PRU00812"/>
    </source>
</evidence>
<keyword evidence="5 12" id="KW-0378">Hydrolase</keyword>
<dbReference type="Gene3D" id="1.25.40.820">
    <property type="match status" value="1"/>
</dbReference>
<comment type="caution">
    <text evidence="15">The sequence shown here is derived from an EMBL/GenBank/DDBJ whole genome shotgun (WGS) entry which is preliminary data.</text>
</comment>
<feature type="region of interest" description="Disordered" evidence="13">
    <location>
        <begin position="254"/>
        <end position="306"/>
    </location>
</feature>
<comment type="function">
    <text evidence="12">Putative RNA polymerase II subunit B1 C-terminal domain (CTD) phosphatase involved in RNA polymerase II transcription regulation.</text>
</comment>
<evidence type="ECO:0000256" key="8">
    <source>
        <dbReference type="ARBA" id="ARBA00023242"/>
    </source>
</evidence>
<protein>
    <recommendedName>
        <fullName evidence="12">RNA polymerase II subunit B1 CTD phosphatase RPAP2 homolog</fullName>
        <ecNumber evidence="12">3.1.3.16</ecNumber>
    </recommendedName>
</protein>
<comment type="similarity">
    <text evidence="2 11 12">Belongs to the RPAP2 family.</text>
</comment>
<dbReference type="PANTHER" id="PTHR14732:SF0">
    <property type="entry name" value="RNA POLYMERASE II SUBUNIT B1 CTD PHOSPHATASE RPAP2-RELATED"/>
    <property type="match status" value="1"/>
</dbReference>
<dbReference type="Proteomes" id="UP000756921">
    <property type="component" value="Unassembled WGS sequence"/>
</dbReference>
<evidence type="ECO:0000256" key="3">
    <source>
        <dbReference type="ARBA" id="ARBA00022723"/>
    </source>
</evidence>
<accession>A0A9P6GHF8</accession>
<keyword evidence="16" id="KW-1185">Reference proteome</keyword>
<dbReference type="GO" id="GO:0043175">
    <property type="term" value="F:RNA polymerase core enzyme binding"/>
    <property type="evidence" value="ECO:0007669"/>
    <property type="project" value="UniProtKB-UniRule"/>
</dbReference>
<keyword evidence="6 12" id="KW-0862">Zinc</keyword>
<comment type="subcellular location">
    <subcellularLocation>
        <location evidence="1 12">Nucleus</location>
    </subcellularLocation>
</comment>
<evidence type="ECO:0000256" key="6">
    <source>
        <dbReference type="ARBA" id="ARBA00022833"/>
    </source>
</evidence>
<dbReference type="EMBL" id="WJXW01000007">
    <property type="protein sequence ID" value="KAF9734239.1"/>
    <property type="molecule type" value="Genomic_DNA"/>
</dbReference>
<evidence type="ECO:0000256" key="2">
    <source>
        <dbReference type="ARBA" id="ARBA00005676"/>
    </source>
</evidence>
<feature type="region of interest" description="Disordered" evidence="13">
    <location>
        <begin position="1"/>
        <end position="37"/>
    </location>
</feature>
<reference evidence="15" key="1">
    <citation type="journal article" date="2020" name="Mol. Plant Microbe Interact.">
        <title>Genome Sequence of the Biocontrol Agent Coniothyrium minitans strain Conio (IMI 134523).</title>
        <authorList>
            <person name="Patel D."/>
            <person name="Shittu T.A."/>
            <person name="Baroncelli R."/>
            <person name="Muthumeenakshi S."/>
            <person name="Osborne T.H."/>
            <person name="Janganan T.K."/>
            <person name="Sreenivasaprasad S."/>
        </authorList>
    </citation>
    <scope>NUCLEOTIDE SEQUENCE</scope>
    <source>
        <strain evidence="15">Conio</strain>
    </source>
</reference>
<comment type="catalytic activity">
    <reaction evidence="10 12">
        <text>O-phospho-L-threonyl-[protein] + H2O = L-threonyl-[protein] + phosphate</text>
        <dbReference type="Rhea" id="RHEA:47004"/>
        <dbReference type="Rhea" id="RHEA-COMP:11060"/>
        <dbReference type="Rhea" id="RHEA-COMP:11605"/>
        <dbReference type="ChEBI" id="CHEBI:15377"/>
        <dbReference type="ChEBI" id="CHEBI:30013"/>
        <dbReference type="ChEBI" id="CHEBI:43474"/>
        <dbReference type="ChEBI" id="CHEBI:61977"/>
        <dbReference type="EC" id="3.1.3.16"/>
    </reaction>
</comment>
<comment type="catalytic activity">
    <reaction evidence="9 12">
        <text>O-phospho-L-seryl-[protein] + H2O = L-seryl-[protein] + phosphate</text>
        <dbReference type="Rhea" id="RHEA:20629"/>
        <dbReference type="Rhea" id="RHEA-COMP:9863"/>
        <dbReference type="Rhea" id="RHEA-COMP:11604"/>
        <dbReference type="ChEBI" id="CHEBI:15377"/>
        <dbReference type="ChEBI" id="CHEBI:29999"/>
        <dbReference type="ChEBI" id="CHEBI:43474"/>
        <dbReference type="ChEBI" id="CHEBI:83421"/>
        <dbReference type="EC" id="3.1.3.16"/>
    </reaction>
</comment>
<evidence type="ECO:0000256" key="5">
    <source>
        <dbReference type="ARBA" id="ARBA00022801"/>
    </source>
</evidence>
<dbReference type="GO" id="GO:0008420">
    <property type="term" value="F:RNA polymerase II CTD heptapeptide repeat phosphatase activity"/>
    <property type="evidence" value="ECO:0007669"/>
    <property type="project" value="UniProtKB-UniRule"/>
</dbReference>
<dbReference type="PANTHER" id="PTHR14732">
    <property type="entry name" value="RNA POLYMERASE II SUBUNIT B1 CTD PHOSPHATASE RPAP2-RELATED"/>
    <property type="match status" value="1"/>
</dbReference>
<dbReference type="OrthoDB" id="2590500at2759"/>
<keyword evidence="7 12" id="KW-0904">Protein phosphatase</keyword>
<evidence type="ECO:0000313" key="15">
    <source>
        <dbReference type="EMBL" id="KAF9734239.1"/>
    </source>
</evidence>
<dbReference type="Pfam" id="PF04181">
    <property type="entry name" value="RPAP2_Rtr1"/>
    <property type="match status" value="1"/>
</dbReference>
<evidence type="ECO:0000256" key="4">
    <source>
        <dbReference type="ARBA" id="ARBA00022771"/>
    </source>
</evidence>
<keyword evidence="4 12" id="KW-0863">Zinc-finger</keyword>
<feature type="compositionally biased region" description="Acidic residues" evidence="13">
    <location>
        <begin position="290"/>
        <end position="299"/>
    </location>
</feature>
<evidence type="ECO:0000256" key="9">
    <source>
        <dbReference type="ARBA" id="ARBA00047761"/>
    </source>
</evidence>
<proteinExistence type="inferred from homology"/>
<gene>
    <name evidence="15" type="ORF">PMIN01_07142</name>
</gene>
<dbReference type="AlphaFoldDB" id="A0A9P6GHF8"/>
<evidence type="ECO:0000256" key="10">
    <source>
        <dbReference type="ARBA" id="ARBA00048336"/>
    </source>
</evidence>
<dbReference type="EC" id="3.1.3.16" evidence="12"/>
<organism evidence="15 16">
    <name type="scientific">Paraphaeosphaeria minitans</name>
    <dbReference type="NCBI Taxonomy" id="565426"/>
    <lineage>
        <taxon>Eukaryota</taxon>
        <taxon>Fungi</taxon>
        <taxon>Dikarya</taxon>
        <taxon>Ascomycota</taxon>
        <taxon>Pezizomycotina</taxon>
        <taxon>Dothideomycetes</taxon>
        <taxon>Pleosporomycetidae</taxon>
        <taxon>Pleosporales</taxon>
        <taxon>Massarineae</taxon>
        <taxon>Didymosphaeriaceae</taxon>
        <taxon>Paraphaeosphaeria</taxon>
    </lineage>
</organism>
<keyword evidence="3 12" id="KW-0479">Metal-binding</keyword>
<evidence type="ECO:0000256" key="12">
    <source>
        <dbReference type="RuleBase" id="RU367080"/>
    </source>
</evidence>
<dbReference type="GO" id="GO:0005737">
    <property type="term" value="C:cytoplasm"/>
    <property type="evidence" value="ECO:0007669"/>
    <property type="project" value="TreeGrafter"/>
</dbReference>
<evidence type="ECO:0000256" key="1">
    <source>
        <dbReference type="ARBA" id="ARBA00004123"/>
    </source>
</evidence>
<dbReference type="PROSITE" id="PS51479">
    <property type="entry name" value="ZF_RTR1"/>
    <property type="match status" value="1"/>
</dbReference>
<evidence type="ECO:0000256" key="7">
    <source>
        <dbReference type="ARBA" id="ARBA00022912"/>
    </source>
</evidence>
<dbReference type="InterPro" id="IPR038534">
    <property type="entry name" value="Rtr1/RPAP2_sf"/>
</dbReference>
<sequence>MPPKSILKKTPAATSTQTHPAVAANPPPPARPVNQRHLSTAVQHARIYEQRKQVETAILDAVFELIDFPTSPDADPARPSPSDAHRFRQAIVPFQPSDYDGLIEERNIAAKCGYTLCPRPKGKAPSTAKKHFVETSKGVQIVDRKKLEMWCSDDCARRALFVKVQLNEEPAWLRQGDYGTEIDLMVENAEDHHKALPLRLKKAAAPAPEDAEADAAAAWAARDDALADLAMERGETPGRLSKANKDLITDKIKERVARFQPTPPSLPPGQSHMAIEGHVPKSARHAEPKDSDDEDDEQDWDKALPG</sequence>
<dbReference type="InterPro" id="IPR007308">
    <property type="entry name" value="Rtr1/RPAP2_dom"/>
</dbReference>
<dbReference type="GO" id="GO:0008270">
    <property type="term" value="F:zinc ion binding"/>
    <property type="evidence" value="ECO:0007669"/>
    <property type="project" value="UniProtKB-KW"/>
</dbReference>
<evidence type="ECO:0000259" key="14">
    <source>
        <dbReference type="PROSITE" id="PS51479"/>
    </source>
</evidence>
<name>A0A9P6GHF8_9PLEO</name>